<evidence type="ECO:0000313" key="4">
    <source>
        <dbReference type="Proteomes" id="UP000663873"/>
    </source>
</evidence>
<evidence type="ECO:0000313" key="3">
    <source>
        <dbReference type="EMBL" id="CAF4764248.1"/>
    </source>
</evidence>
<proteinExistence type="predicted"/>
<dbReference type="AlphaFoldDB" id="A0A821MAK7"/>
<dbReference type="EMBL" id="CAJOBP010042169">
    <property type="protein sequence ID" value="CAF4764248.1"/>
    <property type="molecule type" value="Genomic_DNA"/>
</dbReference>
<evidence type="ECO:0000256" key="1">
    <source>
        <dbReference type="SAM" id="MobiDB-lite"/>
    </source>
</evidence>
<dbReference type="EMBL" id="CAJNXB010001599">
    <property type="protein sequence ID" value="CAF3181692.1"/>
    <property type="molecule type" value="Genomic_DNA"/>
</dbReference>
<name>A0A821MAK7_9BILA</name>
<sequence length="90" mass="10198">MFFSLGSSPRNLLPLRLDERKDCEFALPFNYECDPSSKPKLDDDDDDNSLLRQVLAISQIEYVETLKKQQKPPKSDDPNGPSSSSDTHLL</sequence>
<gene>
    <name evidence="2" type="ORF">TIS948_LOCUS11387</name>
    <name evidence="3" type="ORF">UJA718_LOCUS39595</name>
</gene>
<dbReference type="Proteomes" id="UP000663873">
    <property type="component" value="Unassembled WGS sequence"/>
</dbReference>
<comment type="caution">
    <text evidence="3">The sequence shown here is derived from an EMBL/GenBank/DDBJ whole genome shotgun (WGS) entry which is preliminary data.</text>
</comment>
<keyword evidence="4" id="KW-1185">Reference proteome</keyword>
<protein>
    <submittedName>
        <fullName evidence="3">Uncharacterized protein</fullName>
    </submittedName>
</protein>
<feature type="region of interest" description="Disordered" evidence="1">
    <location>
        <begin position="65"/>
        <end position="90"/>
    </location>
</feature>
<dbReference type="OrthoDB" id="10538339at2759"/>
<accession>A0A821MAK7</accession>
<organism evidence="3 4">
    <name type="scientific">Rotaria socialis</name>
    <dbReference type="NCBI Taxonomy" id="392032"/>
    <lineage>
        <taxon>Eukaryota</taxon>
        <taxon>Metazoa</taxon>
        <taxon>Spiralia</taxon>
        <taxon>Gnathifera</taxon>
        <taxon>Rotifera</taxon>
        <taxon>Eurotatoria</taxon>
        <taxon>Bdelloidea</taxon>
        <taxon>Philodinida</taxon>
        <taxon>Philodinidae</taxon>
        <taxon>Rotaria</taxon>
    </lineage>
</organism>
<evidence type="ECO:0000313" key="2">
    <source>
        <dbReference type="EMBL" id="CAF3181692.1"/>
    </source>
</evidence>
<feature type="compositionally biased region" description="Low complexity" evidence="1">
    <location>
        <begin position="78"/>
        <end position="90"/>
    </location>
</feature>
<dbReference type="Proteomes" id="UP000663825">
    <property type="component" value="Unassembled WGS sequence"/>
</dbReference>
<reference evidence="3" key="1">
    <citation type="submission" date="2021-02" db="EMBL/GenBank/DDBJ databases">
        <authorList>
            <person name="Nowell W R."/>
        </authorList>
    </citation>
    <scope>NUCLEOTIDE SEQUENCE</scope>
</reference>